<dbReference type="InterPro" id="IPR026811">
    <property type="entry name" value="CIZ1"/>
</dbReference>
<evidence type="ECO:0000313" key="9">
    <source>
        <dbReference type="Proteomes" id="UP000264800"/>
    </source>
</evidence>
<evidence type="ECO:0000256" key="1">
    <source>
        <dbReference type="ARBA" id="ARBA00004123"/>
    </source>
</evidence>
<dbReference type="PROSITE" id="PS50171">
    <property type="entry name" value="ZF_MATRIN"/>
    <property type="match status" value="1"/>
</dbReference>
<proteinExistence type="predicted"/>
<name>A0A3Q2ZMM6_KRYMA</name>
<evidence type="ECO:0000259" key="7">
    <source>
        <dbReference type="PROSITE" id="PS50171"/>
    </source>
</evidence>
<feature type="compositionally biased region" description="Basic and acidic residues" evidence="6">
    <location>
        <begin position="168"/>
        <end position="177"/>
    </location>
</feature>
<accession>A0A3Q2ZMM6</accession>
<keyword evidence="5" id="KW-0539">Nucleus</keyword>
<dbReference type="InterPro" id="IPR003604">
    <property type="entry name" value="Matrin/U1-like-C_Znf_C2H2"/>
</dbReference>
<feature type="domain" description="Matrin-type" evidence="7">
    <location>
        <begin position="323"/>
        <end position="354"/>
    </location>
</feature>
<evidence type="ECO:0000313" key="8">
    <source>
        <dbReference type="Ensembl" id="ENSKMAP00000004906.1"/>
    </source>
</evidence>
<dbReference type="GO" id="GO:0005634">
    <property type="term" value="C:nucleus"/>
    <property type="evidence" value="ECO:0007669"/>
    <property type="project" value="UniProtKB-SubCell"/>
</dbReference>
<dbReference type="InterPro" id="IPR000690">
    <property type="entry name" value="Matrin/U1-C_Znf_C2H2"/>
</dbReference>
<dbReference type="SMART" id="SM00451">
    <property type="entry name" value="ZnF_U1"/>
    <property type="match status" value="1"/>
</dbReference>
<dbReference type="Ensembl" id="ENSKMAT00000004993.1">
    <property type="protein sequence ID" value="ENSKMAP00000004906.1"/>
    <property type="gene ID" value="ENSKMAG00000003731.1"/>
</dbReference>
<dbReference type="PANTHER" id="PTHR15491">
    <property type="match status" value="1"/>
</dbReference>
<reference evidence="8" key="2">
    <citation type="submission" date="2025-09" db="UniProtKB">
        <authorList>
            <consortium name="Ensembl"/>
        </authorList>
    </citation>
    <scope>IDENTIFICATION</scope>
</reference>
<dbReference type="Proteomes" id="UP000264800">
    <property type="component" value="Unplaced"/>
</dbReference>
<protein>
    <submittedName>
        <fullName evidence="8">Zinc finger protein 638-like</fullName>
    </submittedName>
</protein>
<keyword evidence="2" id="KW-0479">Metal-binding</keyword>
<evidence type="ECO:0000256" key="2">
    <source>
        <dbReference type="ARBA" id="ARBA00022723"/>
    </source>
</evidence>
<dbReference type="GO" id="GO:0008270">
    <property type="term" value="F:zinc ion binding"/>
    <property type="evidence" value="ECO:0007669"/>
    <property type="project" value="UniProtKB-KW"/>
</dbReference>
<evidence type="ECO:0000256" key="4">
    <source>
        <dbReference type="ARBA" id="ARBA00022833"/>
    </source>
</evidence>
<evidence type="ECO:0000256" key="5">
    <source>
        <dbReference type="ARBA" id="ARBA00023242"/>
    </source>
</evidence>
<dbReference type="AlphaFoldDB" id="A0A3Q2ZMM6"/>
<dbReference type="GeneTree" id="ENSGT01120000272067"/>
<feature type="compositionally biased region" description="Basic and acidic residues" evidence="6">
    <location>
        <begin position="73"/>
        <end position="90"/>
    </location>
</feature>
<reference evidence="8" key="1">
    <citation type="submission" date="2025-08" db="UniProtKB">
        <authorList>
            <consortium name="Ensembl"/>
        </authorList>
    </citation>
    <scope>IDENTIFICATION</scope>
</reference>
<evidence type="ECO:0000256" key="3">
    <source>
        <dbReference type="ARBA" id="ARBA00022771"/>
    </source>
</evidence>
<comment type="subcellular location">
    <subcellularLocation>
        <location evidence="1">Nucleus</location>
    </subcellularLocation>
</comment>
<dbReference type="GO" id="GO:0003676">
    <property type="term" value="F:nucleic acid binding"/>
    <property type="evidence" value="ECO:0007669"/>
    <property type="project" value="InterPro"/>
</dbReference>
<feature type="compositionally biased region" description="Acidic residues" evidence="6">
    <location>
        <begin position="136"/>
        <end position="151"/>
    </location>
</feature>
<keyword evidence="3" id="KW-0863">Zinc-finger</keyword>
<dbReference type="PANTHER" id="PTHR15491:SF9">
    <property type="entry name" value="CIP1-INTERACTING ZINC FINGER PROTEIN"/>
    <property type="match status" value="1"/>
</dbReference>
<feature type="compositionally biased region" description="Acidic residues" evidence="6">
    <location>
        <begin position="58"/>
        <end position="72"/>
    </location>
</feature>
<keyword evidence="4" id="KW-0862">Zinc</keyword>
<feature type="compositionally biased region" description="Basic and acidic residues" evidence="6">
    <location>
        <begin position="270"/>
        <end position="289"/>
    </location>
</feature>
<sequence length="378" mass="41928">MNEESLLQLADNLQGVKFDPSAAAGRKTSTPAPKKKTQKSSKKNDPTTSKNVLVNLDEVSEEEEDYPDDTAEKEELKSRSRGVEEAKGEPSSEGADAGRTSSSAKRDAAPNAAAAKKLQKSKRSTTSKNILVNLDEVSEEEEDYPDDTAETEELKRRQATSEEPGNEQEERRSRGETEAQELVTLDEVVEHEAGEEGVAEAAPSDTELMEGELQELLTLDEIVEEARPLSQENQSVDSSQLEVWLRSDSTFLTEADREDSKNTSSSVKRKHDDIVNKRKQELISPEAKRSRSQSPCVPMDFKLPPFNPKNPLGLEFVVPKSGFFCNLCSIFYLNESTAKEIHCSSERHYDNLQETFADGSVSVSSLVNLISDLKYAYV</sequence>
<keyword evidence="9" id="KW-1185">Reference proteome</keyword>
<evidence type="ECO:0000256" key="6">
    <source>
        <dbReference type="SAM" id="MobiDB-lite"/>
    </source>
</evidence>
<feature type="region of interest" description="Disordered" evidence="6">
    <location>
        <begin position="254"/>
        <end position="295"/>
    </location>
</feature>
<feature type="region of interest" description="Disordered" evidence="6">
    <location>
        <begin position="1"/>
        <end position="207"/>
    </location>
</feature>
<organism evidence="8 9">
    <name type="scientific">Kryptolebias marmoratus</name>
    <name type="common">Mangrove killifish</name>
    <name type="synonym">Rivulus marmoratus</name>
    <dbReference type="NCBI Taxonomy" id="37003"/>
    <lineage>
        <taxon>Eukaryota</taxon>
        <taxon>Metazoa</taxon>
        <taxon>Chordata</taxon>
        <taxon>Craniata</taxon>
        <taxon>Vertebrata</taxon>
        <taxon>Euteleostomi</taxon>
        <taxon>Actinopterygii</taxon>
        <taxon>Neopterygii</taxon>
        <taxon>Teleostei</taxon>
        <taxon>Neoteleostei</taxon>
        <taxon>Acanthomorphata</taxon>
        <taxon>Ovalentaria</taxon>
        <taxon>Atherinomorphae</taxon>
        <taxon>Cyprinodontiformes</taxon>
        <taxon>Rivulidae</taxon>
        <taxon>Kryptolebias</taxon>
    </lineage>
</organism>